<dbReference type="PANTHER" id="PTHR36507">
    <property type="entry name" value="BLL1555 PROTEIN"/>
    <property type="match status" value="1"/>
</dbReference>
<reference evidence="4 5" key="1">
    <citation type="submission" date="2019-08" db="EMBL/GenBank/DDBJ databases">
        <title>Paraburkholderia sp. DCY113.</title>
        <authorList>
            <person name="Kang J."/>
        </authorList>
    </citation>
    <scope>NUCLEOTIDE SEQUENCE [LARGE SCALE GENOMIC DNA]</scope>
    <source>
        <strain evidence="4 5">DCY113</strain>
    </source>
</reference>
<dbReference type="InterPro" id="IPR028096">
    <property type="entry name" value="EfeO_Cupredoxin"/>
</dbReference>
<dbReference type="GO" id="GO:0042597">
    <property type="term" value="C:periplasmic space"/>
    <property type="evidence" value="ECO:0007669"/>
    <property type="project" value="UniProtKB-SubCell"/>
</dbReference>
<dbReference type="Proteomes" id="UP000325273">
    <property type="component" value="Unassembled WGS sequence"/>
</dbReference>
<dbReference type="AlphaFoldDB" id="A0A5B0HDT2"/>
<evidence type="ECO:0000313" key="5">
    <source>
        <dbReference type="Proteomes" id="UP000325273"/>
    </source>
</evidence>
<proteinExistence type="predicted"/>
<evidence type="ECO:0000259" key="3">
    <source>
        <dbReference type="Pfam" id="PF13473"/>
    </source>
</evidence>
<accession>A0A5B0HDT2</accession>
<feature type="chain" id="PRO_5022689692" evidence="2">
    <location>
        <begin position="35"/>
        <end position="118"/>
    </location>
</feature>
<organism evidence="4 5">
    <name type="scientific">Paraburkholderia panacisoli</name>
    <dbReference type="NCBI Taxonomy" id="2603818"/>
    <lineage>
        <taxon>Bacteria</taxon>
        <taxon>Pseudomonadati</taxon>
        <taxon>Pseudomonadota</taxon>
        <taxon>Betaproteobacteria</taxon>
        <taxon>Burkholderiales</taxon>
        <taxon>Burkholderiaceae</taxon>
        <taxon>Paraburkholderia</taxon>
    </lineage>
</organism>
<gene>
    <name evidence="4" type="ORF">FVF58_10545</name>
</gene>
<keyword evidence="2" id="KW-0732">Signal</keyword>
<protein>
    <submittedName>
        <fullName evidence="4">Copper-binding protein</fullName>
    </submittedName>
</protein>
<evidence type="ECO:0000256" key="1">
    <source>
        <dbReference type="ARBA" id="ARBA00004418"/>
    </source>
</evidence>
<dbReference type="SUPFAM" id="SSF49503">
    <property type="entry name" value="Cupredoxins"/>
    <property type="match status" value="1"/>
</dbReference>
<comment type="subcellular location">
    <subcellularLocation>
        <location evidence="1">Periplasm</location>
    </subcellularLocation>
</comment>
<name>A0A5B0HDT2_9BURK</name>
<feature type="signal peptide" evidence="2">
    <location>
        <begin position="1"/>
        <end position="34"/>
    </location>
</feature>
<dbReference type="CDD" id="cd13921">
    <property type="entry name" value="Amicyanin"/>
    <property type="match status" value="1"/>
</dbReference>
<dbReference type="Pfam" id="PF13473">
    <property type="entry name" value="Cupredoxin_1"/>
    <property type="match status" value="1"/>
</dbReference>
<dbReference type="InterPro" id="IPR008972">
    <property type="entry name" value="Cupredoxin"/>
</dbReference>
<dbReference type="InterPro" id="IPR035668">
    <property type="entry name" value="Amicyanin"/>
</dbReference>
<feature type="domain" description="EfeO-type cupredoxin-like" evidence="3">
    <location>
        <begin position="19"/>
        <end position="115"/>
    </location>
</feature>
<comment type="caution">
    <text evidence="4">The sequence shown here is derived from an EMBL/GenBank/DDBJ whole genome shotgun (WGS) entry which is preliminary data.</text>
</comment>
<evidence type="ECO:0000256" key="2">
    <source>
        <dbReference type="SAM" id="SignalP"/>
    </source>
</evidence>
<sequence length="118" mass="12536">MGAMPGRNVRARGCSLAVVLGAALGALPSAHACAAPLTYQVVIEQMRFNPPTLTVKRGDRVEWVNKDLFAHTASSSAKAFDSGSIAPNASWSFVAGRAGSYPYLCNFHPTMRGTLNVR</sequence>
<dbReference type="InterPro" id="IPR052721">
    <property type="entry name" value="ET_Amicyanin"/>
</dbReference>
<dbReference type="PANTHER" id="PTHR36507:SF1">
    <property type="entry name" value="BLL1555 PROTEIN"/>
    <property type="match status" value="1"/>
</dbReference>
<dbReference type="Gene3D" id="2.60.40.420">
    <property type="entry name" value="Cupredoxins - blue copper proteins"/>
    <property type="match status" value="1"/>
</dbReference>
<evidence type="ECO:0000313" key="4">
    <source>
        <dbReference type="EMBL" id="KAA1013242.1"/>
    </source>
</evidence>
<keyword evidence="5" id="KW-1185">Reference proteome</keyword>
<dbReference type="EMBL" id="VTUZ01000005">
    <property type="protein sequence ID" value="KAA1013242.1"/>
    <property type="molecule type" value="Genomic_DNA"/>
</dbReference>